<dbReference type="PANTHER" id="PTHR33747:SF1">
    <property type="entry name" value="ADENYLATE CYCLASE-ASSOCIATED CAP C-TERMINAL DOMAIN-CONTAINING PROTEIN"/>
    <property type="match status" value="1"/>
</dbReference>
<feature type="domain" description="YchJ-like middle NTF2-like" evidence="1">
    <location>
        <begin position="35"/>
        <end position="131"/>
    </location>
</feature>
<dbReference type="NCBIfam" id="NF002486">
    <property type="entry name" value="PRK01752.1"/>
    <property type="match status" value="1"/>
</dbReference>
<dbReference type="AlphaFoldDB" id="A0A839IRU6"/>
<dbReference type="InterPro" id="IPR048469">
    <property type="entry name" value="YchJ-like_M"/>
</dbReference>
<gene>
    <name evidence="2" type="ORF">H4O21_13655</name>
</gene>
<dbReference type="Proteomes" id="UP000565262">
    <property type="component" value="Unassembled WGS sequence"/>
</dbReference>
<dbReference type="InterPro" id="IPR004027">
    <property type="entry name" value="SEC_C_motif"/>
</dbReference>
<evidence type="ECO:0000313" key="2">
    <source>
        <dbReference type="EMBL" id="MBB1487651.1"/>
    </source>
</evidence>
<dbReference type="Pfam" id="PF02810">
    <property type="entry name" value="SEC-C"/>
    <property type="match status" value="2"/>
</dbReference>
<protein>
    <submittedName>
        <fullName evidence="2">YchJ family protein</fullName>
    </submittedName>
</protein>
<dbReference type="Gene3D" id="3.10.450.50">
    <property type="match status" value="1"/>
</dbReference>
<sequence>MSVTPESHSVCPCQSGKVFSECCQPFVQKEQLPETAEALMRSRYTAYVAADLNYLQETTQEAMRSKYDFVALKKWAEESEWLGLTVHSSTEDGDTARVQFTARYRDNDTIIRHSEDSQFIRQDGRWFFVQGKDFTPPAEKAPGRNDPCLCGSGKKYKKCCLNK</sequence>
<dbReference type="Pfam" id="PF17775">
    <property type="entry name" value="YchJ_M-like"/>
    <property type="match status" value="1"/>
</dbReference>
<dbReference type="SUPFAM" id="SSF54427">
    <property type="entry name" value="NTF2-like"/>
    <property type="match status" value="1"/>
</dbReference>
<dbReference type="InterPro" id="IPR032710">
    <property type="entry name" value="NTF2-like_dom_sf"/>
</dbReference>
<keyword evidence="3" id="KW-1185">Reference proteome</keyword>
<dbReference type="PANTHER" id="PTHR33747">
    <property type="entry name" value="UPF0225 PROTEIN SCO1677"/>
    <property type="match status" value="1"/>
</dbReference>
<accession>A0A839IRU6</accession>
<dbReference type="SUPFAM" id="SSF103642">
    <property type="entry name" value="Sec-C motif"/>
    <property type="match status" value="1"/>
</dbReference>
<proteinExistence type="predicted"/>
<dbReference type="RefSeq" id="WP_182809428.1">
    <property type="nucleotide sequence ID" value="NZ_JACJFM010000017.1"/>
</dbReference>
<comment type="caution">
    <text evidence="2">The sequence shown here is derived from an EMBL/GenBank/DDBJ whole genome shotgun (WGS) entry which is preliminary data.</text>
</comment>
<evidence type="ECO:0000259" key="1">
    <source>
        <dbReference type="Pfam" id="PF17775"/>
    </source>
</evidence>
<dbReference type="EMBL" id="JACJFM010000017">
    <property type="protein sequence ID" value="MBB1487651.1"/>
    <property type="molecule type" value="Genomic_DNA"/>
</dbReference>
<reference evidence="2 3" key="1">
    <citation type="submission" date="2020-08" db="EMBL/GenBank/DDBJ databases">
        <title>Oceanospirillum sp. nov. isolated from marine sediment.</title>
        <authorList>
            <person name="Ji X."/>
        </authorList>
    </citation>
    <scope>NUCLEOTIDE SEQUENCE [LARGE SCALE GENOMIC DNA]</scope>
    <source>
        <strain evidence="2 3">D5</strain>
    </source>
</reference>
<organism evidence="2 3">
    <name type="scientific">Oceanospirillum sediminis</name>
    <dbReference type="NCBI Taxonomy" id="2760088"/>
    <lineage>
        <taxon>Bacteria</taxon>
        <taxon>Pseudomonadati</taxon>
        <taxon>Pseudomonadota</taxon>
        <taxon>Gammaproteobacteria</taxon>
        <taxon>Oceanospirillales</taxon>
        <taxon>Oceanospirillaceae</taxon>
        <taxon>Oceanospirillum</taxon>
    </lineage>
</organism>
<evidence type="ECO:0000313" key="3">
    <source>
        <dbReference type="Proteomes" id="UP000565262"/>
    </source>
</evidence>
<name>A0A839IRU6_9GAMM</name>